<dbReference type="SMART" id="SM00248">
    <property type="entry name" value="ANK"/>
    <property type="match status" value="3"/>
</dbReference>
<gene>
    <name evidence="5" type="ORF">FVE85_7313</name>
</gene>
<reference evidence="6" key="1">
    <citation type="journal article" date="2019" name="Nat. Commun.">
        <title>Expansion of phycobilisome linker gene families in mesophilic red algae.</title>
        <authorList>
            <person name="Lee J."/>
            <person name="Kim D."/>
            <person name="Bhattacharya D."/>
            <person name="Yoon H.S."/>
        </authorList>
    </citation>
    <scope>NUCLEOTIDE SEQUENCE [LARGE SCALE GENOMIC DNA]</scope>
    <source>
        <strain evidence="6">CCMP 1328</strain>
    </source>
</reference>
<dbReference type="Proteomes" id="UP000324585">
    <property type="component" value="Unassembled WGS sequence"/>
</dbReference>
<dbReference type="PANTHER" id="PTHR24201:SF16">
    <property type="entry name" value="ANKYRIN-1-LIKE-RELATED"/>
    <property type="match status" value="1"/>
</dbReference>
<name>A0A5J4Z9A4_PORPP</name>
<proteinExistence type="predicted"/>
<dbReference type="GO" id="GO:0005634">
    <property type="term" value="C:nucleus"/>
    <property type="evidence" value="ECO:0007669"/>
    <property type="project" value="TreeGrafter"/>
</dbReference>
<sequence length="200" mass="21262">MSADPAVAVLPAGNEAIDLSELDKFDDAAFDGDLDYVKAFVSTCEGPEQVRRLVNAQDGRRWTPLLLAVMEGHEEVARYLIEQGATVTHRDGKEWTALHWASANGHMSMIRMIVELHPELLNSASSTGLTPLMLASSEGFHDAARVLLELGADPSIKDVEGRSAEDMKDDAVLDSAASTSPAESCSHGSASHTSSATDAG</sequence>
<evidence type="ECO:0000313" key="5">
    <source>
        <dbReference type="EMBL" id="KAA8499728.1"/>
    </source>
</evidence>
<dbReference type="InterPro" id="IPR002110">
    <property type="entry name" value="Ankyrin_rpt"/>
</dbReference>
<evidence type="ECO:0000256" key="3">
    <source>
        <dbReference type="PROSITE-ProRule" id="PRU00023"/>
    </source>
</evidence>
<keyword evidence="1" id="KW-0677">Repeat</keyword>
<evidence type="ECO:0000256" key="2">
    <source>
        <dbReference type="ARBA" id="ARBA00023043"/>
    </source>
</evidence>
<dbReference type="AlphaFoldDB" id="A0A5J4Z9A4"/>
<comment type="caution">
    <text evidence="5">The sequence shown here is derived from an EMBL/GenBank/DDBJ whole genome shotgun (WGS) entry which is preliminary data.</text>
</comment>
<dbReference type="InterPro" id="IPR050776">
    <property type="entry name" value="Ank_Repeat/CDKN_Inhibitor"/>
</dbReference>
<organism evidence="5 6">
    <name type="scientific">Porphyridium purpureum</name>
    <name type="common">Red alga</name>
    <name type="synonym">Porphyridium cruentum</name>
    <dbReference type="NCBI Taxonomy" id="35688"/>
    <lineage>
        <taxon>Eukaryota</taxon>
        <taxon>Rhodophyta</taxon>
        <taxon>Bangiophyceae</taxon>
        <taxon>Porphyridiales</taxon>
        <taxon>Porphyridiaceae</taxon>
        <taxon>Porphyridium</taxon>
    </lineage>
</organism>
<dbReference type="EMBL" id="VRMN01000001">
    <property type="protein sequence ID" value="KAA8499728.1"/>
    <property type="molecule type" value="Genomic_DNA"/>
</dbReference>
<dbReference type="SUPFAM" id="SSF48403">
    <property type="entry name" value="Ankyrin repeat"/>
    <property type="match status" value="1"/>
</dbReference>
<keyword evidence="5" id="KW-0808">Transferase</keyword>
<evidence type="ECO:0000313" key="6">
    <source>
        <dbReference type="Proteomes" id="UP000324585"/>
    </source>
</evidence>
<dbReference type="PROSITE" id="PS50297">
    <property type="entry name" value="ANK_REP_REGION"/>
    <property type="match status" value="2"/>
</dbReference>
<feature type="compositionally biased region" description="Basic and acidic residues" evidence="4">
    <location>
        <begin position="159"/>
        <end position="171"/>
    </location>
</feature>
<dbReference type="Pfam" id="PF13637">
    <property type="entry name" value="Ank_4"/>
    <property type="match status" value="1"/>
</dbReference>
<evidence type="ECO:0000256" key="1">
    <source>
        <dbReference type="ARBA" id="ARBA00022737"/>
    </source>
</evidence>
<dbReference type="Gene3D" id="1.25.40.20">
    <property type="entry name" value="Ankyrin repeat-containing domain"/>
    <property type="match status" value="1"/>
</dbReference>
<evidence type="ECO:0000256" key="4">
    <source>
        <dbReference type="SAM" id="MobiDB-lite"/>
    </source>
</evidence>
<feature type="repeat" description="ANK" evidence="3">
    <location>
        <begin position="127"/>
        <end position="159"/>
    </location>
</feature>
<protein>
    <submittedName>
        <fullName evidence="5">Histone-lysine N-methyltransferase EHMT2</fullName>
    </submittedName>
</protein>
<feature type="compositionally biased region" description="Low complexity" evidence="4">
    <location>
        <begin position="184"/>
        <end position="200"/>
    </location>
</feature>
<dbReference type="PROSITE" id="PS50088">
    <property type="entry name" value="ANK_REPEAT"/>
    <property type="match status" value="2"/>
</dbReference>
<dbReference type="InterPro" id="IPR036770">
    <property type="entry name" value="Ankyrin_rpt-contain_sf"/>
</dbReference>
<dbReference type="PANTHER" id="PTHR24201">
    <property type="entry name" value="ANK_REP_REGION DOMAIN-CONTAINING PROTEIN"/>
    <property type="match status" value="1"/>
</dbReference>
<dbReference type="OMA" id="MIRMIVE"/>
<keyword evidence="5" id="KW-0489">Methyltransferase</keyword>
<feature type="repeat" description="ANK" evidence="3">
    <location>
        <begin position="60"/>
        <end position="92"/>
    </location>
</feature>
<keyword evidence="6" id="KW-1185">Reference proteome</keyword>
<dbReference type="Pfam" id="PF12796">
    <property type="entry name" value="Ank_2"/>
    <property type="match status" value="1"/>
</dbReference>
<feature type="region of interest" description="Disordered" evidence="4">
    <location>
        <begin position="159"/>
        <end position="200"/>
    </location>
</feature>
<dbReference type="GO" id="GO:0032259">
    <property type="term" value="P:methylation"/>
    <property type="evidence" value="ECO:0007669"/>
    <property type="project" value="UniProtKB-KW"/>
</dbReference>
<dbReference type="OrthoDB" id="20872at2759"/>
<keyword evidence="2 3" id="KW-0040">ANK repeat</keyword>
<dbReference type="GO" id="GO:0008168">
    <property type="term" value="F:methyltransferase activity"/>
    <property type="evidence" value="ECO:0007669"/>
    <property type="project" value="UniProtKB-KW"/>
</dbReference>
<accession>A0A5J4Z9A4</accession>